<dbReference type="AlphaFoldDB" id="A0A949K3K9"/>
<sequence>MQDFFEALASESKNTALPEEFNYFGKLIGSWAIDYIESNNSLAIKGEWHFSWVLEGMAIQDVIILPDYEYGSSLRIYNPDTHAWDVAYGYIGKIIRLEAKKQDNMIVLTYINDERRKWIFTKIEDHYFHWKNVTVQDNGEWYINAEIFAKRIK</sequence>
<accession>A0A949K3K9</accession>
<reference evidence="1" key="1">
    <citation type="submission" date="2021-06" db="EMBL/GenBank/DDBJ databases">
        <title>Description of novel taxa of the family Lachnospiraceae.</title>
        <authorList>
            <person name="Chaplin A.V."/>
            <person name="Sokolova S.R."/>
            <person name="Pikina A.P."/>
            <person name="Korzhanova M."/>
            <person name="Belova V."/>
            <person name="Korostin D."/>
            <person name="Efimov B.A."/>
        </authorList>
    </citation>
    <scope>NUCLEOTIDE SEQUENCE</scope>
    <source>
        <strain evidence="1">ASD5720</strain>
    </source>
</reference>
<keyword evidence="2" id="KW-1185">Reference proteome</keyword>
<dbReference type="Proteomes" id="UP000712157">
    <property type="component" value="Unassembled WGS sequence"/>
</dbReference>
<protein>
    <submittedName>
        <fullName evidence="1">Uncharacterized protein</fullName>
    </submittedName>
</protein>
<comment type="caution">
    <text evidence="1">The sequence shown here is derived from an EMBL/GenBank/DDBJ whole genome shotgun (WGS) entry which is preliminary data.</text>
</comment>
<gene>
    <name evidence="1" type="ORF">KTH89_24235</name>
</gene>
<dbReference type="RefSeq" id="WP_238723408.1">
    <property type="nucleotide sequence ID" value="NZ_JAHQCW010000072.1"/>
</dbReference>
<organism evidence="1 2">
    <name type="scientific">Diplocloster agilis</name>
    <dbReference type="NCBI Taxonomy" id="2850323"/>
    <lineage>
        <taxon>Bacteria</taxon>
        <taxon>Bacillati</taxon>
        <taxon>Bacillota</taxon>
        <taxon>Clostridia</taxon>
        <taxon>Lachnospirales</taxon>
        <taxon>Lachnospiraceae</taxon>
        <taxon>Diplocloster</taxon>
    </lineage>
</organism>
<evidence type="ECO:0000313" key="1">
    <source>
        <dbReference type="EMBL" id="MBU9739649.1"/>
    </source>
</evidence>
<evidence type="ECO:0000313" key="2">
    <source>
        <dbReference type="Proteomes" id="UP000712157"/>
    </source>
</evidence>
<proteinExistence type="predicted"/>
<name>A0A949K3K9_9FIRM</name>
<dbReference type="EMBL" id="JAHQCW010000072">
    <property type="protein sequence ID" value="MBU9739649.1"/>
    <property type="molecule type" value="Genomic_DNA"/>
</dbReference>